<evidence type="ECO:0000256" key="8">
    <source>
        <dbReference type="SAM" id="MobiDB-lite"/>
    </source>
</evidence>
<dbReference type="InterPro" id="IPR036864">
    <property type="entry name" value="Zn2-C6_fun-type_DNA-bd_sf"/>
</dbReference>
<comment type="caution">
    <text evidence="11">The sequence shown here is derived from an EMBL/GenBank/DDBJ whole genome shotgun (WGS) entry which is preliminary data.</text>
</comment>
<dbReference type="Gene3D" id="4.10.240.10">
    <property type="entry name" value="Zn(2)-C6 fungal-type DNA-binding domain"/>
    <property type="match status" value="1"/>
</dbReference>
<feature type="region of interest" description="Disordered" evidence="8">
    <location>
        <begin position="659"/>
        <end position="718"/>
    </location>
</feature>
<organism evidence="11 12">
    <name type="scientific">Tilletia caries</name>
    <name type="common">wheat bunt fungus</name>
    <dbReference type="NCBI Taxonomy" id="13290"/>
    <lineage>
        <taxon>Eukaryota</taxon>
        <taxon>Fungi</taxon>
        <taxon>Dikarya</taxon>
        <taxon>Basidiomycota</taxon>
        <taxon>Ustilaginomycotina</taxon>
        <taxon>Exobasidiomycetes</taxon>
        <taxon>Tilletiales</taxon>
        <taxon>Tilletiaceae</taxon>
        <taxon>Tilletia</taxon>
    </lineage>
</organism>
<evidence type="ECO:0000313" key="13">
    <source>
        <dbReference type="Proteomes" id="UP000836402"/>
    </source>
</evidence>
<reference evidence="10" key="3">
    <citation type="submission" date="2020-10" db="EMBL/GenBank/DDBJ databases">
        <authorList>
            <person name="Sedaghatjoo S."/>
        </authorList>
    </citation>
    <scope>NUCLEOTIDE SEQUENCE</scope>
    <source>
        <strain evidence="10">AZH3</strain>
    </source>
</reference>
<dbReference type="PROSITE" id="PS00463">
    <property type="entry name" value="ZN2_CY6_FUNGAL_1"/>
    <property type="match status" value="1"/>
</dbReference>
<dbReference type="InterPro" id="IPR001138">
    <property type="entry name" value="Zn2Cys6_DnaBD"/>
</dbReference>
<feature type="compositionally biased region" description="Polar residues" evidence="8">
    <location>
        <begin position="386"/>
        <end position="398"/>
    </location>
</feature>
<feature type="region of interest" description="Disordered" evidence="8">
    <location>
        <begin position="376"/>
        <end position="411"/>
    </location>
</feature>
<dbReference type="SMART" id="SM00066">
    <property type="entry name" value="GAL4"/>
    <property type="match status" value="1"/>
</dbReference>
<evidence type="ECO:0000256" key="4">
    <source>
        <dbReference type="ARBA" id="ARBA00023015"/>
    </source>
</evidence>
<proteinExistence type="predicted"/>
<evidence type="ECO:0000256" key="7">
    <source>
        <dbReference type="ARBA" id="ARBA00023242"/>
    </source>
</evidence>
<dbReference type="PANTHER" id="PTHR31313">
    <property type="entry name" value="TY1 ENHANCER ACTIVATOR"/>
    <property type="match status" value="1"/>
</dbReference>
<dbReference type="Proteomes" id="UP000836402">
    <property type="component" value="Unassembled WGS sequence"/>
</dbReference>
<evidence type="ECO:0000256" key="3">
    <source>
        <dbReference type="ARBA" id="ARBA00022833"/>
    </source>
</evidence>
<evidence type="ECO:0000313" key="11">
    <source>
        <dbReference type="EMBL" id="KAE8262737.1"/>
    </source>
</evidence>
<feature type="domain" description="Zn(2)-C6 fungal-type" evidence="9">
    <location>
        <begin position="186"/>
        <end position="219"/>
    </location>
</feature>
<evidence type="ECO:0000313" key="10">
    <source>
        <dbReference type="EMBL" id="CAD6962298.1"/>
    </source>
</evidence>
<evidence type="ECO:0000259" key="9">
    <source>
        <dbReference type="PROSITE" id="PS50048"/>
    </source>
</evidence>
<reference evidence="11" key="2">
    <citation type="journal article" date="2019" name="IMA Fungus">
        <title>Genome sequencing and comparison of five Tilletia species to identify candidate genes for the detection of regulated species infecting wheat.</title>
        <authorList>
            <person name="Nguyen H.D.T."/>
            <person name="Sultana T."/>
            <person name="Kesanakurti P."/>
            <person name="Hambleton S."/>
        </authorList>
    </citation>
    <scope>NUCLEOTIDE SEQUENCE</scope>
    <source>
        <strain evidence="11">DAOMC 238032</strain>
    </source>
</reference>
<dbReference type="Proteomes" id="UP000077671">
    <property type="component" value="Unassembled WGS sequence"/>
</dbReference>
<dbReference type="PANTHER" id="PTHR31313:SF81">
    <property type="entry name" value="TY1 ENHANCER ACTIVATOR"/>
    <property type="match status" value="1"/>
</dbReference>
<reference evidence="11" key="1">
    <citation type="submission" date="2016-04" db="EMBL/GenBank/DDBJ databases">
        <authorList>
            <person name="Nguyen H.D."/>
            <person name="Kesanakurti P."/>
            <person name="Cullis J."/>
            <person name="Levesque C.A."/>
            <person name="Hambleton S."/>
        </authorList>
    </citation>
    <scope>NUCLEOTIDE SEQUENCE</scope>
    <source>
        <strain evidence="11">DAOMC 238032</strain>
    </source>
</reference>
<feature type="compositionally biased region" description="Low complexity" evidence="8">
    <location>
        <begin position="659"/>
        <end position="670"/>
    </location>
</feature>
<dbReference type="GO" id="GO:0008270">
    <property type="term" value="F:zinc ion binding"/>
    <property type="evidence" value="ECO:0007669"/>
    <property type="project" value="InterPro"/>
</dbReference>
<evidence type="ECO:0000256" key="6">
    <source>
        <dbReference type="ARBA" id="ARBA00023163"/>
    </source>
</evidence>
<dbReference type="AlphaFoldDB" id="A0A177UGL7"/>
<sequence>MRSDPSFHQQPWKLFSQHPALSFNNTVASTLAPNSYRSSGRELGHCDASVHHTSQNGGSFGPSYQASPSSFQQSNHASLWGQPVPFSLGQGPTSADPPHRLLQTNDEIPMLIPSTTAQTNAQHSSMASHSYSLNFNGGGGTYLSGLEQMAEDSENEGSTTRDTIEIAAKKRSSKSSAAGKKRNTKACDGCRRQKCKCEPDPQNKSSCAQCALLGQSCTYNDESKKRGPPKGYIEAIETRLHHMENVLYELMCTQDPDGKSVLERLVGEKVMGDICSGKIQLKRQHDPERRGTTRPGQGGKWKHSWWAAPLENRIEEAGKASVSCSAQECMSPSSSATTSSSPKDQGTSIYAGNIQGAPASLNPSRPLVWESCRAEDNQDQYPGSPKSATQPSESNAAQEGTHDVHQPADPSEGVISAMDIRHIEAWSNPTSEAVVPEDSTASMTAGVNSQVTSEALSTTPRQTAEFTGSAPTSALNPLLDQRNALSMNGAYFNQPCDGSSSQFGAISSSPANSNFSMSSTFLPTGNQASPTNGSVHTSRSPHSSDNQGILSSPWNFGNVQTMSSSPYGTAAGVVAARSDSSAWVSPGMKLQEAGYIATPGMKRKRNSSNDCSSMLPPDLPGAPSNLYTGSPCPVSKILRGDGTVAALGRSKMLEALQAHQQAARQAQEAQDWQGTTRDGSSSSFNFTAASFAVEGHGTEGHHRQTPTARASETGSRPA</sequence>
<feature type="region of interest" description="Disordered" evidence="8">
    <location>
        <begin position="281"/>
        <end position="304"/>
    </location>
</feature>
<keyword evidence="3" id="KW-0862">Zinc</keyword>
<evidence type="ECO:0000256" key="1">
    <source>
        <dbReference type="ARBA" id="ARBA00004123"/>
    </source>
</evidence>
<dbReference type="EMBL" id="LWDD02000207">
    <property type="protein sequence ID" value="KAE8262737.1"/>
    <property type="molecule type" value="Genomic_DNA"/>
</dbReference>
<feature type="region of interest" description="Disordered" evidence="8">
    <location>
        <begin position="329"/>
        <end position="364"/>
    </location>
</feature>
<feature type="compositionally biased region" description="Basic and acidic residues" evidence="8">
    <location>
        <begin position="39"/>
        <end position="50"/>
    </location>
</feature>
<keyword evidence="2" id="KW-0479">Metal-binding</keyword>
<dbReference type="CDD" id="cd00067">
    <property type="entry name" value="GAL4"/>
    <property type="match status" value="1"/>
</dbReference>
<feature type="compositionally biased region" description="Low complexity" evidence="8">
    <location>
        <begin position="680"/>
        <end position="692"/>
    </location>
</feature>
<keyword evidence="7" id="KW-0539">Nucleus</keyword>
<dbReference type="SUPFAM" id="SSF57701">
    <property type="entry name" value="Zn2/Cys6 DNA-binding domain"/>
    <property type="match status" value="1"/>
</dbReference>
<dbReference type="PROSITE" id="PS50048">
    <property type="entry name" value="ZN2_CY6_FUNGAL_2"/>
    <property type="match status" value="1"/>
</dbReference>
<feature type="region of interest" description="Disordered" evidence="8">
    <location>
        <begin position="434"/>
        <end position="474"/>
    </location>
</feature>
<gene>
    <name evidence="11" type="ORF">A4X03_0g2219</name>
    <name evidence="10" type="ORF">JKIAZH3_G8721</name>
</gene>
<dbReference type="GO" id="GO:0003677">
    <property type="term" value="F:DNA binding"/>
    <property type="evidence" value="ECO:0007669"/>
    <property type="project" value="UniProtKB-KW"/>
</dbReference>
<evidence type="ECO:0000256" key="2">
    <source>
        <dbReference type="ARBA" id="ARBA00022723"/>
    </source>
</evidence>
<feature type="compositionally biased region" description="Polar residues" evidence="8">
    <location>
        <begin position="439"/>
        <end position="474"/>
    </location>
</feature>
<feature type="compositionally biased region" description="Polar residues" evidence="8">
    <location>
        <begin position="705"/>
        <end position="718"/>
    </location>
</feature>
<dbReference type="InterPro" id="IPR051615">
    <property type="entry name" value="Transcr_Regulatory_Elem"/>
</dbReference>
<keyword evidence="4" id="KW-0805">Transcription regulation</keyword>
<accession>A0A177UGL7</accession>
<feature type="compositionally biased region" description="Polar residues" evidence="8">
    <location>
        <begin position="51"/>
        <end position="77"/>
    </location>
</feature>
<feature type="compositionally biased region" description="Polar residues" evidence="8">
    <location>
        <begin position="520"/>
        <end position="552"/>
    </location>
</feature>
<keyword evidence="13" id="KW-1185">Reference proteome</keyword>
<evidence type="ECO:0000256" key="5">
    <source>
        <dbReference type="ARBA" id="ARBA00023125"/>
    </source>
</evidence>
<keyword evidence="6" id="KW-0804">Transcription</keyword>
<feature type="region of interest" description="Disordered" evidence="8">
    <location>
        <begin position="35"/>
        <end position="100"/>
    </location>
</feature>
<feature type="region of interest" description="Disordered" evidence="8">
    <location>
        <begin position="517"/>
        <end position="552"/>
    </location>
</feature>
<protein>
    <recommendedName>
        <fullName evidence="9">Zn(2)-C6 fungal-type domain-containing protein</fullName>
    </recommendedName>
</protein>
<name>A0A177UGL7_9BASI</name>
<evidence type="ECO:0000313" key="12">
    <source>
        <dbReference type="Proteomes" id="UP000077671"/>
    </source>
</evidence>
<feature type="compositionally biased region" description="Low complexity" evidence="8">
    <location>
        <begin position="331"/>
        <end position="342"/>
    </location>
</feature>
<dbReference type="EMBL" id="CAJHJG010007049">
    <property type="protein sequence ID" value="CAD6962298.1"/>
    <property type="molecule type" value="Genomic_DNA"/>
</dbReference>
<keyword evidence="5" id="KW-0238">DNA-binding</keyword>
<comment type="subcellular location">
    <subcellularLocation>
        <location evidence="1">Nucleus</location>
    </subcellularLocation>
</comment>
<dbReference type="GO" id="GO:0000981">
    <property type="term" value="F:DNA-binding transcription factor activity, RNA polymerase II-specific"/>
    <property type="evidence" value="ECO:0007669"/>
    <property type="project" value="InterPro"/>
</dbReference>
<dbReference type="GO" id="GO:0005634">
    <property type="term" value="C:nucleus"/>
    <property type="evidence" value="ECO:0007669"/>
    <property type="project" value="UniProtKB-SubCell"/>
</dbReference>